<dbReference type="Pfam" id="PF01512">
    <property type="entry name" value="Complex1_51K"/>
    <property type="match status" value="1"/>
</dbReference>
<dbReference type="InterPro" id="IPR037207">
    <property type="entry name" value="Nuop51_4Fe4S-bd_sf"/>
</dbReference>
<keyword evidence="5" id="KW-0408">Iron</keyword>
<organism evidence="8 9">
    <name type="scientific">Sinisalibacter aestuarii</name>
    <dbReference type="NCBI Taxonomy" id="2949426"/>
    <lineage>
        <taxon>Bacteria</taxon>
        <taxon>Pseudomonadati</taxon>
        <taxon>Pseudomonadota</taxon>
        <taxon>Alphaproteobacteria</taxon>
        <taxon>Rhodobacterales</taxon>
        <taxon>Roseobacteraceae</taxon>
        <taxon>Sinisalibacter</taxon>
    </lineage>
</organism>
<proteinExistence type="inferred from homology"/>
<dbReference type="EMBL" id="BROH01000009">
    <property type="protein sequence ID" value="GKY89101.1"/>
    <property type="molecule type" value="Genomic_DNA"/>
</dbReference>
<dbReference type="InterPro" id="IPR001949">
    <property type="entry name" value="NADH-UbQ_OxRdtase_51kDa_CS"/>
</dbReference>
<feature type="domain" description="NADH-ubiquinone oxidoreductase 51kDa subunit iron-sulphur binding" evidence="7">
    <location>
        <begin position="416"/>
        <end position="460"/>
    </location>
</feature>
<evidence type="ECO:0000256" key="4">
    <source>
        <dbReference type="ARBA" id="ARBA00022723"/>
    </source>
</evidence>
<dbReference type="SUPFAM" id="SSF140490">
    <property type="entry name" value="Nqo1C-terminal domain-like"/>
    <property type="match status" value="1"/>
</dbReference>
<evidence type="ECO:0000256" key="6">
    <source>
        <dbReference type="ARBA" id="ARBA00023014"/>
    </source>
</evidence>
<dbReference type="Gene3D" id="6.10.250.1450">
    <property type="match status" value="1"/>
</dbReference>
<keyword evidence="9" id="KW-1185">Reference proteome</keyword>
<dbReference type="InterPro" id="IPR011538">
    <property type="entry name" value="Nuo51_FMN-bd"/>
</dbReference>
<dbReference type="Gene3D" id="3.40.50.11540">
    <property type="entry name" value="NADH-ubiquinone oxidoreductase 51kDa subunit"/>
    <property type="match status" value="1"/>
</dbReference>
<protein>
    <submittedName>
        <fullName evidence="8">Formate dehydrogenase subunit beta</fullName>
    </submittedName>
</protein>
<evidence type="ECO:0000313" key="8">
    <source>
        <dbReference type="EMBL" id="GKY89101.1"/>
    </source>
</evidence>
<accession>A0ABQ5LVU3</accession>
<dbReference type="PROSITE" id="PS00644">
    <property type="entry name" value="COMPLEX1_51K_1"/>
    <property type="match status" value="1"/>
</dbReference>
<dbReference type="Gene3D" id="3.10.20.600">
    <property type="match status" value="1"/>
</dbReference>
<dbReference type="PANTHER" id="PTHR43578">
    <property type="entry name" value="NADH-QUINONE OXIDOREDUCTASE SUBUNIT F"/>
    <property type="match status" value="1"/>
</dbReference>
<evidence type="ECO:0000313" key="9">
    <source>
        <dbReference type="Proteomes" id="UP001144205"/>
    </source>
</evidence>
<dbReference type="SUPFAM" id="SSF52833">
    <property type="entry name" value="Thioredoxin-like"/>
    <property type="match status" value="1"/>
</dbReference>
<dbReference type="Pfam" id="PF10589">
    <property type="entry name" value="NADH_4Fe-4S"/>
    <property type="match status" value="1"/>
</dbReference>
<dbReference type="PANTHER" id="PTHR43578:SF3">
    <property type="entry name" value="NADH-QUINONE OXIDOREDUCTASE SUBUNIT F"/>
    <property type="match status" value="1"/>
</dbReference>
<name>A0ABQ5LVU3_9RHOB</name>
<evidence type="ECO:0000259" key="7">
    <source>
        <dbReference type="SMART" id="SM00928"/>
    </source>
</evidence>
<evidence type="ECO:0000256" key="5">
    <source>
        <dbReference type="ARBA" id="ARBA00023004"/>
    </source>
</evidence>
<comment type="similarity">
    <text evidence="2">Belongs to the complex I 51 kDa subunit family.</text>
</comment>
<gene>
    <name evidence="8" type="primary">fdsB</name>
    <name evidence="8" type="ORF">STA1M1_29700</name>
</gene>
<sequence length="503" mass="52495">MKLFLSADAVAKALGVEDVAAALEAEARARGMALELIRVGSRGMAWLEPLAEVERDGVRHAFGPITVADVPALLDGALAGHGPTEDIPFLASQTRLTFARVGVIDPLSLADYEAHGGLVGLRKALADPAAIVQTVIDSGLRGRGGAGFPTGIKWQTVAAAGAGRKYIVCNADEGDSGTFADRMLIEGDPFSLIEGMAIAGLGVGAETGFIYIRSEYPDAIATLTRAVEIAREAGLLGGDVLGSGRGFDIEIREGAGAYVCGEETSLLNSLEGKRGVVRAKPPLPALEGLFGKPTVVNNVISLATVPVIFEKGPEHYASFGLGRSKGTMPLQIAGNVRFGGLYETAFGLPLGEIVERIAGGTRTGRAVKAVQVGGPLGAYFAPQQFDTPFGYEEFDGAGGLIGHAGIVVFDDSTDMLAQARFAFEFCAVESCGKCTPCRVGAVRGVEVIDRMAAGEDMRDLVEDLCETMRDGSLCALGGFTPYPVLSALTRFPDDFAPHKEAAE</sequence>
<evidence type="ECO:0000256" key="3">
    <source>
        <dbReference type="ARBA" id="ARBA00022485"/>
    </source>
</evidence>
<dbReference type="Gene3D" id="1.20.1440.230">
    <property type="entry name" value="NADH-ubiquinone oxidoreductase 51kDa subunit, iron-sulphur binding domain"/>
    <property type="match status" value="1"/>
</dbReference>
<dbReference type="PROSITE" id="PS00645">
    <property type="entry name" value="COMPLEX1_51K_2"/>
    <property type="match status" value="1"/>
</dbReference>
<comment type="caution">
    <text evidence="8">The sequence shown here is derived from an EMBL/GenBank/DDBJ whole genome shotgun (WGS) entry which is preliminary data.</text>
</comment>
<dbReference type="SUPFAM" id="SSF142984">
    <property type="entry name" value="Nqo1 middle domain-like"/>
    <property type="match status" value="1"/>
</dbReference>
<evidence type="ECO:0000256" key="2">
    <source>
        <dbReference type="ARBA" id="ARBA00007523"/>
    </source>
</evidence>
<keyword evidence="3" id="KW-0004">4Fe-4S</keyword>
<dbReference type="SMART" id="SM00928">
    <property type="entry name" value="NADH_4Fe-4S"/>
    <property type="match status" value="1"/>
</dbReference>
<comment type="cofactor">
    <cofactor evidence="1">
        <name>FMN</name>
        <dbReference type="ChEBI" id="CHEBI:58210"/>
    </cofactor>
</comment>
<dbReference type="InterPro" id="IPR019575">
    <property type="entry name" value="Nuop51_4Fe4S-bd"/>
</dbReference>
<keyword evidence="6" id="KW-0411">Iron-sulfur</keyword>
<dbReference type="Proteomes" id="UP001144205">
    <property type="component" value="Unassembled WGS sequence"/>
</dbReference>
<dbReference type="RefSeq" id="WP_281843134.1">
    <property type="nucleotide sequence ID" value="NZ_BROH01000009.1"/>
</dbReference>
<dbReference type="SUPFAM" id="SSF142019">
    <property type="entry name" value="Nqo1 FMN-binding domain-like"/>
    <property type="match status" value="1"/>
</dbReference>
<reference evidence="8" key="1">
    <citation type="journal article" date="2023" name="Int. J. Syst. Evol. Microbiol.">
        <title>Sinisalibacter aestuarii sp. nov., isolated from estuarine sediment of the Arakawa River.</title>
        <authorList>
            <person name="Arafat S.T."/>
            <person name="Hirano S."/>
            <person name="Sato A."/>
            <person name="Takeuchi K."/>
            <person name="Yasuda T."/>
            <person name="Terahara T."/>
            <person name="Hamada M."/>
            <person name="Kobayashi T."/>
        </authorList>
    </citation>
    <scope>NUCLEOTIDE SEQUENCE</scope>
    <source>
        <strain evidence="8">B-399</strain>
    </source>
</reference>
<dbReference type="InterPro" id="IPR037225">
    <property type="entry name" value="Nuo51_FMN-bd_sf"/>
</dbReference>
<dbReference type="InterPro" id="IPR036249">
    <property type="entry name" value="Thioredoxin-like_sf"/>
</dbReference>
<keyword evidence="4" id="KW-0479">Metal-binding</keyword>
<evidence type="ECO:0000256" key="1">
    <source>
        <dbReference type="ARBA" id="ARBA00001917"/>
    </source>
</evidence>